<evidence type="ECO:0000313" key="3">
    <source>
        <dbReference type="Proteomes" id="UP000823775"/>
    </source>
</evidence>
<gene>
    <name evidence="2" type="ORF">HAX54_044267</name>
</gene>
<proteinExistence type="predicted"/>
<name>A0ABS8Y6F5_DATST</name>
<evidence type="ECO:0000256" key="1">
    <source>
        <dbReference type="SAM" id="MobiDB-lite"/>
    </source>
</evidence>
<sequence>MMMAVRSKWENNEQEKNRGNERCGAWCAVGGNSSGADYGGFSGVAPVLFDRRWPAMGKEQRGKGAVMRDRREGESK</sequence>
<reference evidence="2 3" key="1">
    <citation type="journal article" date="2021" name="BMC Genomics">
        <title>Datura genome reveals duplications of psychoactive alkaloid biosynthetic genes and high mutation rate following tissue culture.</title>
        <authorList>
            <person name="Rajewski A."/>
            <person name="Carter-House D."/>
            <person name="Stajich J."/>
            <person name="Litt A."/>
        </authorList>
    </citation>
    <scope>NUCLEOTIDE SEQUENCE [LARGE SCALE GENOMIC DNA]</scope>
    <source>
        <strain evidence="2">AR-01</strain>
    </source>
</reference>
<dbReference type="Proteomes" id="UP000823775">
    <property type="component" value="Unassembled WGS sequence"/>
</dbReference>
<evidence type="ECO:0000313" key="2">
    <source>
        <dbReference type="EMBL" id="MCE5167240.1"/>
    </source>
</evidence>
<feature type="region of interest" description="Disordered" evidence="1">
    <location>
        <begin position="55"/>
        <end position="76"/>
    </location>
</feature>
<dbReference type="EMBL" id="JACEIK010067312">
    <property type="protein sequence ID" value="MCE5167240.1"/>
    <property type="molecule type" value="Genomic_DNA"/>
</dbReference>
<protein>
    <submittedName>
        <fullName evidence="2">Uncharacterized protein</fullName>
    </submittedName>
</protein>
<comment type="caution">
    <text evidence="2">The sequence shown here is derived from an EMBL/GenBank/DDBJ whole genome shotgun (WGS) entry which is preliminary data.</text>
</comment>
<accession>A0ABS8Y6F5</accession>
<keyword evidence="3" id="KW-1185">Reference proteome</keyword>
<organism evidence="2 3">
    <name type="scientific">Datura stramonium</name>
    <name type="common">Jimsonweed</name>
    <name type="synonym">Common thornapple</name>
    <dbReference type="NCBI Taxonomy" id="4076"/>
    <lineage>
        <taxon>Eukaryota</taxon>
        <taxon>Viridiplantae</taxon>
        <taxon>Streptophyta</taxon>
        <taxon>Embryophyta</taxon>
        <taxon>Tracheophyta</taxon>
        <taxon>Spermatophyta</taxon>
        <taxon>Magnoliopsida</taxon>
        <taxon>eudicotyledons</taxon>
        <taxon>Gunneridae</taxon>
        <taxon>Pentapetalae</taxon>
        <taxon>asterids</taxon>
        <taxon>lamiids</taxon>
        <taxon>Solanales</taxon>
        <taxon>Solanaceae</taxon>
        <taxon>Solanoideae</taxon>
        <taxon>Datureae</taxon>
        <taxon>Datura</taxon>
    </lineage>
</organism>